<keyword evidence="9" id="KW-0472">Membrane</keyword>
<comment type="function">
    <text evidence="1 9">Accessory subunit of the mitochondrial membrane respiratory chain NADH dehydrogenase (Complex I), that is believed not to be involved in catalysis. Complex I functions in the transfer of electrons from NADH to the respiratory chain. The immediate electron acceptor for the enzyme is believed to be ubiquinone.</text>
</comment>
<evidence type="ECO:0000256" key="8">
    <source>
        <dbReference type="ARBA" id="ARBA00023157"/>
    </source>
</evidence>
<dbReference type="KEGG" id="nlo:107226727"/>
<keyword evidence="3 9" id="KW-0813">Transport</keyword>
<evidence type="ECO:0000256" key="3">
    <source>
        <dbReference type="ARBA" id="ARBA00022448"/>
    </source>
</evidence>
<dbReference type="Proteomes" id="UP000829291">
    <property type="component" value="Chromosome 4"/>
</dbReference>
<proteinExistence type="inferred from homology"/>
<dbReference type="PROSITE" id="PS51808">
    <property type="entry name" value="CHCH"/>
    <property type="match status" value="1"/>
</dbReference>
<feature type="region of interest" description="Disordered" evidence="10">
    <location>
        <begin position="135"/>
        <end position="160"/>
    </location>
</feature>
<dbReference type="FunCoup" id="A0A6J0C6Z9">
    <property type="interactions" value="960"/>
</dbReference>
<keyword evidence="7 9" id="KW-0496">Mitochondrion</keyword>
<gene>
    <name evidence="12" type="primary">LOC107226727</name>
</gene>
<dbReference type="InterPro" id="IPR016680">
    <property type="entry name" value="NDUFA8"/>
</dbReference>
<comment type="subcellular location">
    <subcellularLocation>
        <location evidence="9">Mitochondrion inner membrane</location>
    </subcellularLocation>
</comment>
<keyword evidence="8" id="KW-1015">Disulfide bond</keyword>
<dbReference type="RefSeq" id="XP_015523116.1">
    <property type="nucleotide sequence ID" value="XM_015667630.2"/>
</dbReference>
<evidence type="ECO:0000313" key="12">
    <source>
        <dbReference type="RefSeq" id="XP_015523116.1"/>
    </source>
</evidence>
<evidence type="ECO:0000256" key="4">
    <source>
        <dbReference type="ARBA" id="ARBA00022660"/>
    </source>
</evidence>
<evidence type="ECO:0000313" key="11">
    <source>
        <dbReference type="Proteomes" id="UP000829291"/>
    </source>
</evidence>
<keyword evidence="11" id="KW-1185">Reference proteome</keyword>
<dbReference type="GeneID" id="107226727"/>
<protein>
    <recommendedName>
        <fullName evidence="9">NADH dehydrogenase [ubiquinone] 1 alpha subcomplex subunit 8</fullName>
    </recommendedName>
</protein>
<evidence type="ECO:0000256" key="10">
    <source>
        <dbReference type="SAM" id="MobiDB-lite"/>
    </source>
</evidence>
<reference evidence="12" key="1">
    <citation type="submission" date="2025-08" db="UniProtKB">
        <authorList>
            <consortium name="RefSeq"/>
        </authorList>
    </citation>
    <scope>IDENTIFICATION</scope>
    <source>
        <tissue evidence="12">Thorax and Abdomen</tissue>
    </source>
</reference>
<dbReference type="CTD" id="37946"/>
<accession>A0A6J0C6Z9</accession>
<evidence type="ECO:0000256" key="2">
    <source>
        <dbReference type="ARBA" id="ARBA00010705"/>
    </source>
</evidence>
<sequence length="175" mass="19746">MVITSSTYLPSEEELTVEEVNVGTASLRAAAFHMGKHCEHHNNEFMLCRQEEDDPRSCLNEGKAVTACALEFFRKLKKTCYDEFTQYATCLDKSSGDMAFNRCRLTQAVYDKCVLDNLNIERPSFGYFCEVKVHDSPRPKPPPEPKAVYPDAAPKLPDDAERLPARFGARSIFGN</sequence>
<evidence type="ECO:0000256" key="1">
    <source>
        <dbReference type="ARBA" id="ARBA00003195"/>
    </source>
</evidence>
<keyword evidence="5" id="KW-0677">Repeat</keyword>
<dbReference type="InParanoid" id="A0A6J0C6Z9"/>
<dbReference type="OrthoDB" id="276296at2759"/>
<dbReference type="PIRSF" id="PIRSF017016">
    <property type="entry name" value="NDUA8"/>
    <property type="match status" value="1"/>
</dbReference>
<dbReference type="PANTHER" id="PTHR13344:SF0">
    <property type="entry name" value="NADH DEHYDROGENASE [UBIQUINONE] 1 ALPHA SUBCOMPLEX SUBUNIT 8"/>
    <property type="match status" value="1"/>
</dbReference>
<comment type="similarity">
    <text evidence="2 9">Belongs to the complex I NDUFA8 subunit family.</text>
</comment>
<keyword evidence="6 9" id="KW-0249">Electron transport</keyword>
<keyword evidence="9" id="KW-0999">Mitochondrion inner membrane</keyword>
<evidence type="ECO:0000256" key="5">
    <source>
        <dbReference type="ARBA" id="ARBA00022737"/>
    </source>
</evidence>
<keyword evidence="4 9" id="KW-0679">Respiratory chain</keyword>
<evidence type="ECO:0000256" key="6">
    <source>
        <dbReference type="ARBA" id="ARBA00022982"/>
    </source>
</evidence>
<evidence type="ECO:0000256" key="7">
    <source>
        <dbReference type="ARBA" id="ARBA00023128"/>
    </source>
</evidence>
<dbReference type="GO" id="GO:0005743">
    <property type="term" value="C:mitochondrial inner membrane"/>
    <property type="evidence" value="ECO:0007669"/>
    <property type="project" value="UniProtKB-SubCell"/>
</dbReference>
<name>A0A6J0C6Z9_NEOLC</name>
<dbReference type="PANTHER" id="PTHR13344">
    <property type="entry name" value="NADH-UBIQUINONE OXIDOREDUCTASE"/>
    <property type="match status" value="1"/>
</dbReference>
<dbReference type="GO" id="GO:0006120">
    <property type="term" value="P:mitochondrial electron transport, NADH to ubiquinone"/>
    <property type="evidence" value="ECO:0007669"/>
    <property type="project" value="InterPro"/>
</dbReference>
<organism evidence="12">
    <name type="scientific">Neodiprion lecontei</name>
    <name type="common">Redheaded pine sawfly</name>
    <dbReference type="NCBI Taxonomy" id="441921"/>
    <lineage>
        <taxon>Eukaryota</taxon>
        <taxon>Metazoa</taxon>
        <taxon>Ecdysozoa</taxon>
        <taxon>Arthropoda</taxon>
        <taxon>Hexapoda</taxon>
        <taxon>Insecta</taxon>
        <taxon>Pterygota</taxon>
        <taxon>Neoptera</taxon>
        <taxon>Endopterygota</taxon>
        <taxon>Hymenoptera</taxon>
        <taxon>Tenthredinoidea</taxon>
        <taxon>Diprionidae</taxon>
        <taxon>Diprioninae</taxon>
        <taxon>Neodiprion</taxon>
    </lineage>
</organism>
<evidence type="ECO:0000256" key="9">
    <source>
        <dbReference type="PIRNR" id="PIRNR017016"/>
    </source>
</evidence>
<dbReference type="AlphaFoldDB" id="A0A6J0C6Z9"/>